<keyword evidence="1" id="KW-0175">Coiled coil</keyword>
<protein>
    <recommendedName>
        <fullName evidence="3">DUF6697 domain-containing protein</fullName>
    </recommendedName>
</protein>
<evidence type="ECO:0000256" key="1">
    <source>
        <dbReference type="SAM" id="Coils"/>
    </source>
</evidence>
<evidence type="ECO:0000259" key="3">
    <source>
        <dbReference type="Pfam" id="PF20411"/>
    </source>
</evidence>
<organism evidence="4 5">
    <name type="scientific">Neolentinus lepideus HHB14362 ss-1</name>
    <dbReference type="NCBI Taxonomy" id="1314782"/>
    <lineage>
        <taxon>Eukaryota</taxon>
        <taxon>Fungi</taxon>
        <taxon>Dikarya</taxon>
        <taxon>Basidiomycota</taxon>
        <taxon>Agaricomycotina</taxon>
        <taxon>Agaricomycetes</taxon>
        <taxon>Gloeophyllales</taxon>
        <taxon>Gloeophyllaceae</taxon>
        <taxon>Neolentinus</taxon>
    </lineage>
</organism>
<keyword evidence="5" id="KW-1185">Reference proteome</keyword>
<sequence length="402" mass="46207">MDVAIDDAQLAQQMLRLLGEDLIRVRRELSESRAQLDCRGRSSSADDFQKESLHLREELEVAKGEIDVLRARIQELSSAPHHGDADSLVTPVRDSLQREIDALTTEVAHMKAIEQRHKSFVQTEKIATLKEKIAALRTKCKRNKAARQELQMRLDEALADESPSQNTSQGDSFPEDFLADQSYSLSDPLPDPLQHVFYGAQFQYKKIQFLHLNSREVCWGSKDNTHGVALAPLHQYNPRKGVENWEQYGLSRYQQGGRYELLYMKDHQWSYIGTYEIIETRILPFEKVQGFKPEVQEYLVNRTVTDRTLAPPFLYAMMRNMYAAGALRIECMAIRRVGFNVDLYDDLLRRRDGQRSSLDMPPVSIPIPGQDHRNGGKRQFNRIDSDGQPLQDDARAKKIKFS</sequence>
<evidence type="ECO:0000256" key="2">
    <source>
        <dbReference type="SAM" id="MobiDB-lite"/>
    </source>
</evidence>
<dbReference type="InterPro" id="IPR046520">
    <property type="entry name" value="DUF6697"/>
</dbReference>
<gene>
    <name evidence="4" type="ORF">NEOLEDRAFT_1173799</name>
</gene>
<feature type="domain" description="DUF6697" evidence="3">
    <location>
        <begin position="261"/>
        <end position="349"/>
    </location>
</feature>
<dbReference type="AlphaFoldDB" id="A0A165VXV4"/>
<dbReference type="Pfam" id="PF20411">
    <property type="entry name" value="DUF6697"/>
    <property type="match status" value="1"/>
</dbReference>
<dbReference type="OrthoDB" id="2879738at2759"/>
<feature type="coiled-coil region" evidence="1">
    <location>
        <begin position="45"/>
        <end position="160"/>
    </location>
</feature>
<evidence type="ECO:0000313" key="4">
    <source>
        <dbReference type="EMBL" id="KZT30357.1"/>
    </source>
</evidence>
<reference evidence="4 5" key="1">
    <citation type="journal article" date="2016" name="Mol. Biol. Evol.">
        <title>Comparative Genomics of Early-Diverging Mushroom-Forming Fungi Provides Insights into the Origins of Lignocellulose Decay Capabilities.</title>
        <authorList>
            <person name="Nagy L.G."/>
            <person name="Riley R."/>
            <person name="Tritt A."/>
            <person name="Adam C."/>
            <person name="Daum C."/>
            <person name="Floudas D."/>
            <person name="Sun H."/>
            <person name="Yadav J.S."/>
            <person name="Pangilinan J."/>
            <person name="Larsson K.H."/>
            <person name="Matsuura K."/>
            <person name="Barry K."/>
            <person name="Labutti K."/>
            <person name="Kuo R."/>
            <person name="Ohm R.A."/>
            <person name="Bhattacharya S.S."/>
            <person name="Shirouzu T."/>
            <person name="Yoshinaga Y."/>
            <person name="Martin F.M."/>
            <person name="Grigoriev I.V."/>
            <person name="Hibbett D.S."/>
        </authorList>
    </citation>
    <scope>NUCLEOTIDE SEQUENCE [LARGE SCALE GENOMIC DNA]</scope>
    <source>
        <strain evidence="4 5">HHB14362 ss-1</strain>
    </source>
</reference>
<dbReference type="InParanoid" id="A0A165VXV4"/>
<evidence type="ECO:0000313" key="5">
    <source>
        <dbReference type="Proteomes" id="UP000076761"/>
    </source>
</evidence>
<dbReference type="EMBL" id="KV425551">
    <property type="protein sequence ID" value="KZT30357.1"/>
    <property type="molecule type" value="Genomic_DNA"/>
</dbReference>
<name>A0A165VXV4_9AGAM</name>
<dbReference type="Proteomes" id="UP000076761">
    <property type="component" value="Unassembled WGS sequence"/>
</dbReference>
<proteinExistence type="predicted"/>
<feature type="region of interest" description="Disordered" evidence="2">
    <location>
        <begin position="354"/>
        <end position="402"/>
    </location>
</feature>
<accession>A0A165VXV4</accession>